<dbReference type="PANTHER" id="PTHR33908">
    <property type="entry name" value="MANNOSYLTRANSFERASE YKCB-RELATED"/>
    <property type="match status" value="1"/>
</dbReference>
<evidence type="ECO:0000313" key="10">
    <source>
        <dbReference type="EMBL" id="MCS3917841.1"/>
    </source>
</evidence>
<evidence type="ECO:0000256" key="1">
    <source>
        <dbReference type="ARBA" id="ARBA00004651"/>
    </source>
</evidence>
<evidence type="ECO:0000259" key="9">
    <source>
        <dbReference type="Pfam" id="PF13231"/>
    </source>
</evidence>
<evidence type="ECO:0000256" key="6">
    <source>
        <dbReference type="ARBA" id="ARBA00022989"/>
    </source>
</evidence>
<feature type="transmembrane region" description="Helical" evidence="8">
    <location>
        <begin position="356"/>
        <end position="381"/>
    </location>
</feature>
<evidence type="ECO:0000256" key="7">
    <source>
        <dbReference type="ARBA" id="ARBA00023136"/>
    </source>
</evidence>
<evidence type="ECO:0000256" key="4">
    <source>
        <dbReference type="ARBA" id="ARBA00022679"/>
    </source>
</evidence>
<feature type="transmembrane region" description="Helical" evidence="8">
    <location>
        <begin position="87"/>
        <end position="105"/>
    </location>
</feature>
<gene>
    <name evidence="10" type="ORF">M2350_000238</name>
</gene>
<keyword evidence="7 8" id="KW-0472">Membrane</keyword>
<protein>
    <submittedName>
        <fullName evidence="10">4-amino-4-deoxy-L-arabinose transferase-like glycosyltransferase</fullName>
    </submittedName>
</protein>
<name>A0ABT2EIX0_9BACT</name>
<feature type="transmembrane region" description="Helical" evidence="8">
    <location>
        <begin position="304"/>
        <end position="322"/>
    </location>
</feature>
<comment type="subcellular location">
    <subcellularLocation>
        <location evidence="1">Cell membrane</location>
        <topology evidence="1">Multi-pass membrane protein</topology>
    </subcellularLocation>
</comment>
<proteinExistence type="predicted"/>
<organism evidence="10 11">
    <name type="scientific">Candidatus Fervidibacter sacchari</name>
    <dbReference type="NCBI Taxonomy" id="1448929"/>
    <lineage>
        <taxon>Bacteria</taxon>
        <taxon>Candidatus Fervidibacterota</taxon>
        <taxon>Candidatus Fervidibacter</taxon>
    </lineage>
</organism>
<keyword evidence="5 8" id="KW-0812">Transmembrane</keyword>
<evidence type="ECO:0000313" key="11">
    <source>
        <dbReference type="Proteomes" id="UP001204798"/>
    </source>
</evidence>
<feature type="transmembrane region" description="Helical" evidence="8">
    <location>
        <begin position="401"/>
        <end position="423"/>
    </location>
</feature>
<evidence type="ECO:0000256" key="3">
    <source>
        <dbReference type="ARBA" id="ARBA00022676"/>
    </source>
</evidence>
<dbReference type="RefSeq" id="WP_259092441.1">
    <property type="nucleotide sequence ID" value="NZ_CP130454.1"/>
</dbReference>
<feature type="transmembrane region" description="Helical" evidence="8">
    <location>
        <begin position="266"/>
        <end position="292"/>
    </location>
</feature>
<keyword evidence="11" id="KW-1185">Reference proteome</keyword>
<comment type="caution">
    <text evidence="10">The sequence shown here is derived from an EMBL/GenBank/DDBJ whole genome shotgun (WGS) entry which is preliminary data.</text>
</comment>
<keyword evidence="3" id="KW-0328">Glycosyltransferase</keyword>
<feature type="transmembrane region" description="Helical" evidence="8">
    <location>
        <begin position="159"/>
        <end position="175"/>
    </location>
</feature>
<evidence type="ECO:0000256" key="5">
    <source>
        <dbReference type="ARBA" id="ARBA00022692"/>
    </source>
</evidence>
<feature type="transmembrane region" description="Helical" evidence="8">
    <location>
        <begin position="210"/>
        <end position="233"/>
    </location>
</feature>
<feature type="domain" description="Glycosyltransferase RgtA/B/C/D-like" evidence="9">
    <location>
        <begin position="62"/>
        <end position="201"/>
    </location>
</feature>
<dbReference type="Pfam" id="PF13231">
    <property type="entry name" value="PMT_2"/>
    <property type="match status" value="1"/>
</dbReference>
<sequence>MDGKRQLLLALAILLGWMPAVSFWLNPPVLTGDEAFYARVPIEMRERGDWLVPYFNGEPRYKKPPLMYWLVAVSQRIFGENEVASRLPSLIAVILTSLLLLWFGLKTGFAEVGAWAAAMFLLNPMTAVLGNWGAPEATLCFFVTASILLGLLWIRDRSLSLLLVSGAAAGLGVLTKGAPGLVLPAIVLFPLAFCRTWTKQSEKASWSQWVKLGAQIVLWLAICSAIAAPWFLLVSMREGEAFWQVFLLREHIRRVAEPMEGHRGPLWYYLLVIWLLFLPWSTCLPHGLVNALKLPRQLPVEESHFIATSMVWWAISIVGLFSLVATKLPHYIFPAFPALAWLCASRTEGEASKGEVALGLLLALLPVIGALYGISILPNIYTELLRKLGFEPDAELKALKFALNLITFGFTSALMAWLLSSAFRFPSVSKSRWSALLVSGAILTATTFGFLSTLMEASGGRDAVKLWAKFKHLATFGSDTEWAVFYAQKPVPLLGRDKQRLRELLANHPDAAILARVDFAPALRDEGLNLVRFGFWCVAFRAAVVGSFRTH</sequence>
<evidence type="ECO:0000256" key="8">
    <source>
        <dbReference type="SAM" id="Phobius"/>
    </source>
</evidence>
<evidence type="ECO:0000256" key="2">
    <source>
        <dbReference type="ARBA" id="ARBA00022475"/>
    </source>
</evidence>
<feature type="transmembrane region" description="Helical" evidence="8">
    <location>
        <begin position="112"/>
        <end position="130"/>
    </location>
</feature>
<keyword evidence="6 8" id="KW-1133">Transmembrane helix</keyword>
<feature type="transmembrane region" description="Helical" evidence="8">
    <location>
        <begin position="136"/>
        <end position="154"/>
    </location>
</feature>
<dbReference type="Proteomes" id="UP001204798">
    <property type="component" value="Unassembled WGS sequence"/>
</dbReference>
<dbReference type="EMBL" id="JANUCP010000001">
    <property type="protein sequence ID" value="MCS3917841.1"/>
    <property type="molecule type" value="Genomic_DNA"/>
</dbReference>
<accession>A0ABT2EIX0</accession>
<dbReference type="PANTHER" id="PTHR33908:SF3">
    <property type="entry name" value="UNDECAPRENYL PHOSPHATE-ALPHA-4-AMINO-4-DEOXY-L-ARABINOSE ARABINOSYL TRANSFERASE"/>
    <property type="match status" value="1"/>
</dbReference>
<reference evidence="10 11" key="1">
    <citation type="submission" date="2022-08" db="EMBL/GenBank/DDBJ databases">
        <title>Bacterial and archaeal communities from various locations to study Microbial Dark Matter (Phase II).</title>
        <authorList>
            <person name="Stepanauskas R."/>
        </authorList>
    </citation>
    <scope>NUCLEOTIDE SEQUENCE [LARGE SCALE GENOMIC DNA]</scope>
    <source>
        <strain evidence="10 11">PD1</strain>
    </source>
</reference>
<keyword evidence="2" id="KW-1003">Cell membrane</keyword>
<keyword evidence="4" id="KW-0808">Transferase</keyword>
<feature type="transmembrane region" description="Helical" evidence="8">
    <location>
        <begin position="435"/>
        <end position="455"/>
    </location>
</feature>
<dbReference type="InterPro" id="IPR050297">
    <property type="entry name" value="LipidA_mod_glycosyltrf_83"/>
</dbReference>
<dbReference type="InterPro" id="IPR038731">
    <property type="entry name" value="RgtA/B/C-like"/>
</dbReference>